<evidence type="ECO:0000256" key="3">
    <source>
        <dbReference type="ARBA" id="ARBA00022692"/>
    </source>
</evidence>
<evidence type="ECO:0000256" key="2">
    <source>
        <dbReference type="ARBA" id="ARBA00008432"/>
    </source>
</evidence>
<dbReference type="EMBL" id="VYTZ01000011">
    <property type="protein sequence ID" value="KAA9375473.1"/>
    <property type="molecule type" value="Genomic_DNA"/>
</dbReference>
<keyword evidence="6 7" id="KW-0472">Membrane</keyword>
<dbReference type="Pfam" id="PF07690">
    <property type="entry name" value="MFS_1"/>
    <property type="match status" value="1"/>
</dbReference>
<comment type="similarity">
    <text evidence="2">Belongs to the major facilitator superfamily. Nitrate/nitrite porter (TC 2.A.1.8) family.</text>
</comment>
<name>A0A5J5JWZ6_9ACTN</name>
<evidence type="ECO:0000256" key="7">
    <source>
        <dbReference type="SAM" id="Phobius"/>
    </source>
</evidence>
<feature type="transmembrane region" description="Helical" evidence="7">
    <location>
        <begin position="254"/>
        <end position="275"/>
    </location>
</feature>
<feature type="domain" description="Major facilitator superfamily (MFS) profile" evidence="8">
    <location>
        <begin position="19"/>
        <end position="396"/>
    </location>
</feature>
<feature type="transmembrane region" description="Helical" evidence="7">
    <location>
        <begin position="170"/>
        <end position="190"/>
    </location>
</feature>
<dbReference type="AlphaFoldDB" id="A0A5J5JWZ6"/>
<dbReference type="Gene3D" id="1.20.1250.20">
    <property type="entry name" value="MFS general substrate transporter like domains"/>
    <property type="match status" value="2"/>
</dbReference>
<feature type="transmembrane region" description="Helical" evidence="7">
    <location>
        <begin position="84"/>
        <end position="103"/>
    </location>
</feature>
<dbReference type="GO" id="GO:0005886">
    <property type="term" value="C:plasma membrane"/>
    <property type="evidence" value="ECO:0007669"/>
    <property type="project" value="UniProtKB-SubCell"/>
</dbReference>
<feature type="transmembrane region" description="Helical" evidence="7">
    <location>
        <begin position="307"/>
        <end position="329"/>
    </location>
</feature>
<feature type="transmembrane region" description="Helical" evidence="7">
    <location>
        <begin position="370"/>
        <end position="392"/>
    </location>
</feature>
<evidence type="ECO:0000256" key="4">
    <source>
        <dbReference type="ARBA" id="ARBA00022989"/>
    </source>
</evidence>
<dbReference type="InterPro" id="IPR036259">
    <property type="entry name" value="MFS_trans_sf"/>
</dbReference>
<feature type="transmembrane region" description="Helical" evidence="7">
    <location>
        <begin position="221"/>
        <end position="242"/>
    </location>
</feature>
<sequence>MTADTATVQHRREGGRAVALTLATAGFAVNFWAWALLSPLSSTYKELLGLTPFEASVLVAVPVIVGSLGRIVLGALTDRYGGRLMFAVTSMLGVVPVVLLAFAGSYPALLAGGLVLGLTGATFAIGVPFVNAWFPPERRGLALGIFGMGNIGTAISGFATPWLADRFGRPVPFFVVAVALVVVGLAFLAFGREAPGTRRATEPFLSRFLAAGRLRVTRELAAMYALTFGGFVAFGAYLPLYLKAVYGLSTADAAARAAGFVVLATLARPVGGWLADRFGGRIVLSGALAVAVVCAVAVSFAPPMPPATAGFLAMAAALGLGNGAVFALLGRAVPATAVGSATGVVGAVGGLGGFLPPIVMGLIYQATGSYAIGLMLLAAVAAAALVYCWFVLRPDGPGGPGVPEWSGPAHDLV</sequence>
<comment type="subcellular location">
    <subcellularLocation>
        <location evidence="1">Cell membrane</location>
        <topology evidence="1">Multi-pass membrane protein</topology>
    </subcellularLocation>
</comment>
<accession>A0A5J5JWZ6</accession>
<reference evidence="9 10" key="1">
    <citation type="submission" date="2019-09" db="EMBL/GenBank/DDBJ databases">
        <title>Screening of Novel Bioactive Compounds from Soil-Associated.</title>
        <authorList>
            <person name="Gong X."/>
        </authorList>
    </citation>
    <scope>NUCLEOTIDE SEQUENCE [LARGE SCALE GENOMIC DNA]</scope>
    <source>
        <strain evidence="9 10">Gxj-6</strain>
    </source>
</reference>
<feature type="transmembrane region" description="Helical" evidence="7">
    <location>
        <begin position="17"/>
        <end position="37"/>
    </location>
</feature>
<feature type="transmembrane region" description="Helical" evidence="7">
    <location>
        <begin position="341"/>
        <end position="364"/>
    </location>
</feature>
<evidence type="ECO:0000256" key="6">
    <source>
        <dbReference type="ARBA" id="ARBA00023136"/>
    </source>
</evidence>
<dbReference type="Proteomes" id="UP000327011">
    <property type="component" value="Unassembled WGS sequence"/>
</dbReference>
<evidence type="ECO:0000256" key="5">
    <source>
        <dbReference type="ARBA" id="ARBA00023063"/>
    </source>
</evidence>
<protein>
    <submittedName>
        <fullName evidence="9">NarK/NasA family nitrate transporter</fullName>
    </submittedName>
</protein>
<evidence type="ECO:0000313" key="9">
    <source>
        <dbReference type="EMBL" id="KAA9375473.1"/>
    </source>
</evidence>
<dbReference type="GO" id="GO:0042128">
    <property type="term" value="P:nitrate assimilation"/>
    <property type="evidence" value="ECO:0007669"/>
    <property type="project" value="UniProtKB-KW"/>
</dbReference>
<keyword evidence="5" id="KW-0534">Nitrate assimilation</keyword>
<gene>
    <name evidence="9" type="ORF">F5972_27350</name>
</gene>
<feature type="transmembrane region" description="Helical" evidence="7">
    <location>
        <begin position="282"/>
        <end position="301"/>
    </location>
</feature>
<comment type="caution">
    <text evidence="9">The sequence shown here is derived from an EMBL/GenBank/DDBJ whole genome shotgun (WGS) entry which is preliminary data.</text>
</comment>
<dbReference type="InterPro" id="IPR011701">
    <property type="entry name" value="MFS"/>
</dbReference>
<dbReference type="InterPro" id="IPR044772">
    <property type="entry name" value="NO3_transporter"/>
</dbReference>
<dbReference type="PANTHER" id="PTHR23515">
    <property type="entry name" value="HIGH-AFFINITY NITRATE TRANSPORTER 2.3"/>
    <property type="match status" value="1"/>
</dbReference>
<proteinExistence type="inferred from homology"/>
<keyword evidence="4 7" id="KW-1133">Transmembrane helix</keyword>
<dbReference type="PROSITE" id="PS50850">
    <property type="entry name" value="MFS"/>
    <property type="match status" value="1"/>
</dbReference>
<feature type="transmembrane region" description="Helical" evidence="7">
    <location>
        <begin position="141"/>
        <end position="164"/>
    </location>
</feature>
<organism evidence="9 10">
    <name type="scientific">Microbispora cellulosiformans</name>
    <dbReference type="NCBI Taxonomy" id="2614688"/>
    <lineage>
        <taxon>Bacteria</taxon>
        <taxon>Bacillati</taxon>
        <taxon>Actinomycetota</taxon>
        <taxon>Actinomycetes</taxon>
        <taxon>Streptosporangiales</taxon>
        <taxon>Streptosporangiaceae</taxon>
        <taxon>Microbispora</taxon>
    </lineage>
</organism>
<dbReference type="InterPro" id="IPR020846">
    <property type="entry name" value="MFS_dom"/>
</dbReference>
<keyword evidence="3 7" id="KW-0812">Transmembrane</keyword>
<evidence type="ECO:0000259" key="8">
    <source>
        <dbReference type="PROSITE" id="PS50850"/>
    </source>
</evidence>
<keyword evidence="10" id="KW-1185">Reference proteome</keyword>
<evidence type="ECO:0000313" key="10">
    <source>
        <dbReference type="Proteomes" id="UP000327011"/>
    </source>
</evidence>
<evidence type="ECO:0000256" key="1">
    <source>
        <dbReference type="ARBA" id="ARBA00004651"/>
    </source>
</evidence>
<feature type="transmembrane region" description="Helical" evidence="7">
    <location>
        <begin position="57"/>
        <end position="77"/>
    </location>
</feature>
<feature type="transmembrane region" description="Helical" evidence="7">
    <location>
        <begin position="109"/>
        <end position="134"/>
    </location>
</feature>
<dbReference type="RefSeq" id="WP_150937291.1">
    <property type="nucleotide sequence ID" value="NZ_VYTZ01000011.1"/>
</dbReference>
<dbReference type="GO" id="GO:0015112">
    <property type="term" value="F:nitrate transmembrane transporter activity"/>
    <property type="evidence" value="ECO:0007669"/>
    <property type="project" value="InterPro"/>
</dbReference>
<dbReference type="SUPFAM" id="SSF103473">
    <property type="entry name" value="MFS general substrate transporter"/>
    <property type="match status" value="1"/>
</dbReference>